<dbReference type="InterPro" id="IPR011047">
    <property type="entry name" value="Quinoprotein_ADH-like_sf"/>
</dbReference>
<evidence type="ECO:0000313" key="3">
    <source>
        <dbReference type="Proteomes" id="UP000249341"/>
    </source>
</evidence>
<reference evidence="2 3" key="1">
    <citation type="submission" date="2018-06" db="EMBL/GenBank/DDBJ databases">
        <title>Genomic Encyclopedia of Type Strains, Phase III (KMG-III): the genomes of soil and plant-associated and newly described type strains.</title>
        <authorList>
            <person name="Whitman W."/>
        </authorList>
    </citation>
    <scope>NUCLEOTIDE SEQUENCE [LARGE SCALE GENOMIC DNA]</scope>
    <source>
        <strain evidence="2 3">CGMCC 4.7090</strain>
    </source>
</reference>
<proteinExistence type="predicted"/>
<dbReference type="AlphaFoldDB" id="A0A327Z219"/>
<dbReference type="Pfam" id="PF13360">
    <property type="entry name" value="PQQ_2"/>
    <property type="match status" value="1"/>
</dbReference>
<comment type="caution">
    <text evidence="2">The sequence shown here is derived from an EMBL/GenBank/DDBJ whole genome shotgun (WGS) entry which is preliminary data.</text>
</comment>
<dbReference type="Gene3D" id="2.130.10.10">
    <property type="entry name" value="YVTN repeat-like/Quinoprotein amine dehydrogenase"/>
    <property type="match status" value="1"/>
</dbReference>
<gene>
    <name evidence="2" type="ORF">B0I29_12887</name>
</gene>
<dbReference type="InterPro" id="IPR015943">
    <property type="entry name" value="WD40/YVTN_repeat-like_dom_sf"/>
</dbReference>
<feature type="domain" description="Pyrrolo-quinoline quinone repeat" evidence="1">
    <location>
        <begin position="415"/>
        <end position="521"/>
    </location>
</feature>
<dbReference type="InterPro" id="IPR002372">
    <property type="entry name" value="PQQ_rpt_dom"/>
</dbReference>
<dbReference type="SUPFAM" id="SSF50998">
    <property type="entry name" value="Quinoprotein alcohol dehydrogenase-like"/>
    <property type="match status" value="1"/>
</dbReference>
<keyword evidence="3" id="KW-1185">Reference proteome</keyword>
<evidence type="ECO:0000259" key="1">
    <source>
        <dbReference type="Pfam" id="PF13360"/>
    </source>
</evidence>
<evidence type="ECO:0000313" key="2">
    <source>
        <dbReference type="EMBL" id="RAK26237.1"/>
    </source>
</evidence>
<name>A0A327Z219_9ACTN</name>
<dbReference type="Proteomes" id="UP000249341">
    <property type="component" value="Unassembled WGS sequence"/>
</dbReference>
<organism evidence="2 3">
    <name type="scientific">Actinoplanes lutulentus</name>
    <dbReference type="NCBI Taxonomy" id="1287878"/>
    <lineage>
        <taxon>Bacteria</taxon>
        <taxon>Bacillati</taxon>
        <taxon>Actinomycetota</taxon>
        <taxon>Actinomycetes</taxon>
        <taxon>Micromonosporales</taxon>
        <taxon>Micromonosporaceae</taxon>
        <taxon>Actinoplanes</taxon>
    </lineage>
</organism>
<sequence length="523" mass="56965">MRNLARAYTPCCVVEVDLGPAMILNVINPLRVDGVLGDRPFAEIGEPVLAVMAEGSLAVAGEYVHESGQAPVAVYDSHDLSCRAVLRSRFPVHALAFHPTLPLLAVGTGKYDGGYFFEGALLLLNWETHLTVSSFEDGIGREVLGLEWLDDHALRLLLAPPDDWQDKAAWVEGHVAVVRRADWDAVGPGTIDLTELAGPRFSAPRSDGRAEAEAALSRLSGNREPRRSVRAIEELSDGRILAALAGIAVECWLPSGEVSWRIPDDDDSDGGGQELAVAPDERSVWAGLMRPYAQQSARPLVRYSVADGARIDGFSPQHPYTLVQCHDGLPAIAPADMDRMTRLRVRRGRRIYFQEVERTATRWLDPTVEWLSAADPMAAGPDGRPCPAGDPRRLFRYSWVPDESHFAGPGVEIADGSLVYAGTVYHGHGLQPGGAFVVRRDVTTGDPHWVFRADCAATDLDADTDTVYVGYQDGDIIALDLQDGSVRWRQRLQGVFPTALTAVAADRLLIGTSDGRVLTCRIR</sequence>
<accession>A0A327Z219</accession>
<dbReference type="OrthoDB" id="3635325at2"/>
<dbReference type="InterPro" id="IPR011044">
    <property type="entry name" value="Quino_amine_DH_bsu"/>
</dbReference>
<dbReference type="SUPFAM" id="SSF50969">
    <property type="entry name" value="YVTN repeat-like/Quinoprotein amine dehydrogenase"/>
    <property type="match status" value="1"/>
</dbReference>
<protein>
    <submittedName>
        <fullName evidence="2">Putative pyrroloquinoline-quinone binding quinoprotein</fullName>
    </submittedName>
</protein>
<dbReference type="EMBL" id="QLMJ01000028">
    <property type="protein sequence ID" value="RAK26237.1"/>
    <property type="molecule type" value="Genomic_DNA"/>
</dbReference>